<keyword evidence="3" id="KW-1185">Reference proteome</keyword>
<proteinExistence type="predicted"/>
<evidence type="ECO:0000313" key="2">
    <source>
        <dbReference type="EMBL" id="VFS64993.1"/>
    </source>
</evidence>
<name>A0A485AYD2_KLUCR</name>
<dbReference type="EMBL" id="CAADJD010000018">
    <property type="protein sequence ID" value="VFS64993.1"/>
    <property type="molecule type" value="Genomic_DNA"/>
</dbReference>
<keyword evidence="2" id="KW-0238">DNA-binding</keyword>
<gene>
    <name evidence="2" type="ORF">NCTC12993_03413</name>
</gene>
<evidence type="ECO:0000313" key="3">
    <source>
        <dbReference type="Proteomes" id="UP000401081"/>
    </source>
</evidence>
<protein>
    <submittedName>
        <fullName evidence="2">DNA-binding transcriptional repressor LrhA</fullName>
    </submittedName>
</protein>
<dbReference type="AlphaFoldDB" id="A0A485AYD2"/>
<accession>A0A485AYD2</accession>
<dbReference type="GO" id="GO:0003677">
    <property type="term" value="F:DNA binding"/>
    <property type="evidence" value="ECO:0007669"/>
    <property type="project" value="UniProtKB-KW"/>
</dbReference>
<feature type="region of interest" description="Disordered" evidence="1">
    <location>
        <begin position="51"/>
        <end position="72"/>
    </location>
</feature>
<evidence type="ECO:0000256" key="1">
    <source>
        <dbReference type="SAM" id="MobiDB-lite"/>
    </source>
</evidence>
<reference evidence="2 3" key="1">
    <citation type="submission" date="2019-03" db="EMBL/GenBank/DDBJ databases">
        <authorList>
            <consortium name="Pathogen Informatics"/>
        </authorList>
    </citation>
    <scope>NUCLEOTIDE SEQUENCE [LARGE SCALE GENOMIC DNA]</scope>
    <source>
        <strain evidence="2 3">NCTC12993</strain>
    </source>
</reference>
<organism evidence="2 3">
    <name type="scientific">Kluyvera cryocrescens</name>
    <name type="common">Kluyvera citrophila</name>
    <dbReference type="NCBI Taxonomy" id="580"/>
    <lineage>
        <taxon>Bacteria</taxon>
        <taxon>Pseudomonadati</taxon>
        <taxon>Pseudomonadota</taxon>
        <taxon>Gammaproteobacteria</taxon>
        <taxon>Enterobacterales</taxon>
        <taxon>Enterobacteriaceae</taxon>
        <taxon>Kluyvera</taxon>
    </lineage>
</organism>
<dbReference type="Proteomes" id="UP000401081">
    <property type="component" value="Unassembled WGS sequence"/>
</dbReference>
<sequence length="72" mass="8234">MMSPDLRALGKAEGMPELPETEYMLTYNPESENELAQLIFQSQVQRLAPWPQTGTYTPEEGDNPLIHERDLD</sequence>